<dbReference type="GeneID" id="77924264"/>
<proteinExistence type="predicted"/>
<dbReference type="EMBL" id="MN484601">
    <property type="protein sequence ID" value="QGF20275.1"/>
    <property type="molecule type" value="Genomic_DNA"/>
</dbReference>
<name>A0A5Q2F740_9CAUD</name>
<organism evidence="1 2">
    <name type="scientific">Gordonia phage Sixama</name>
    <dbReference type="NCBI Taxonomy" id="2653271"/>
    <lineage>
        <taxon>Viruses</taxon>
        <taxon>Duplodnaviria</taxon>
        <taxon>Heunggongvirae</taxon>
        <taxon>Uroviricota</taxon>
        <taxon>Caudoviricetes</taxon>
        <taxon>Sixamavirus</taxon>
        <taxon>Sixamavirus sixama</taxon>
    </lineage>
</organism>
<evidence type="ECO:0000313" key="1">
    <source>
        <dbReference type="EMBL" id="QGF20275.1"/>
    </source>
</evidence>
<sequence>MKVDRDVEKVLDKADAIVTNAGYQILDKKNKRQGPSQDDYVYALTDDGAVEFDVSPTNDMGLPEGLRETPLG</sequence>
<dbReference type="RefSeq" id="YP_010648805.1">
    <property type="nucleotide sequence ID" value="NC_070762.1"/>
</dbReference>
<protein>
    <submittedName>
        <fullName evidence="1">Uncharacterized protein</fullName>
    </submittedName>
</protein>
<reference evidence="1 2" key="1">
    <citation type="submission" date="2019-09" db="EMBL/GenBank/DDBJ databases">
        <authorList>
            <person name="Christie C.A."/>
            <person name="Diallo A.S."/>
            <person name="Dixon Z."/>
            <person name="McIntosh P.M."/>
            <person name="Murthy K.H."/>
            <person name="Rosen M.G."/>
            <person name="Simpson L.M."/>
            <person name="Koustas K."/>
            <person name="Fogarty M.P."/>
            <person name="Molloy S.D."/>
            <person name="Garlena R.A."/>
            <person name="Russell D.A."/>
            <person name="Pope W.H."/>
            <person name="Jacobs-Sera D."/>
            <person name="Hatfull G.F."/>
        </authorList>
    </citation>
    <scope>NUCLEOTIDE SEQUENCE [LARGE SCALE GENOMIC DNA]</scope>
</reference>
<keyword evidence="2" id="KW-1185">Reference proteome</keyword>
<evidence type="ECO:0000313" key="2">
    <source>
        <dbReference type="Proteomes" id="UP000400849"/>
    </source>
</evidence>
<dbReference type="KEGG" id="vg:77924264"/>
<accession>A0A5Q2F740</accession>
<gene>
    <name evidence="1" type="primary">96</name>
    <name evidence="1" type="ORF">SEA_SIXAMA_96</name>
</gene>
<dbReference type="Proteomes" id="UP000400849">
    <property type="component" value="Segment"/>
</dbReference>